<proteinExistence type="predicted"/>
<dbReference type="RefSeq" id="WP_065874383.1">
    <property type="nucleotide sequence ID" value="NZ_CP077084.1"/>
</dbReference>
<dbReference type="EMBL" id="CP077084">
    <property type="protein sequence ID" value="QXH83765.1"/>
    <property type="molecule type" value="Genomic_DNA"/>
</dbReference>
<organism evidence="1">
    <name type="scientific">Pseudomonas tritici</name>
    <dbReference type="NCBI Taxonomy" id="2745518"/>
    <lineage>
        <taxon>Bacteria</taxon>
        <taxon>Pseudomonadati</taxon>
        <taxon>Pseudomonadota</taxon>
        <taxon>Gammaproteobacteria</taxon>
        <taxon>Pseudomonadales</taxon>
        <taxon>Pseudomonadaceae</taxon>
        <taxon>Pseudomonas</taxon>
    </lineage>
</organism>
<protein>
    <recommendedName>
        <fullName evidence="4">Dockerin domain-containing protein</fullName>
    </recommendedName>
</protein>
<name>A0A8I0CWR5_9PSED</name>
<dbReference type="Proteomes" id="UP000615613">
    <property type="component" value="Chromosome"/>
</dbReference>
<dbReference type="InterPro" id="IPR028994">
    <property type="entry name" value="Integrin_alpha_N"/>
</dbReference>
<gene>
    <name evidence="2" type="ORF">HU722_0028010</name>
    <name evidence="1" type="ORF">HU722_16110</name>
</gene>
<evidence type="ECO:0000313" key="2">
    <source>
        <dbReference type="EMBL" id="QXH83765.1"/>
    </source>
</evidence>
<accession>A0A8I0CWR5</accession>
<dbReference type="SUPFAM" id="SSF69318">
    <property type="entry name" value="Integrin alpha N-terminal domain"/>
    <property type="match status" value="1"/>
</dbReference>
<evidence type="ECO:0008006" key="4">
    <source>
        <dbReference type="Google" id="ProtNLM"/>
    </source>
</evidence>
<sequence>MRYLKAIAQDRSGNCRADTVILHFYESHEGGPDELSHEALAVDMNADGVIDMQCAGDINRDGRCNIRDKQLLKEFANTFLKLNWFNQGESAQRSLSVYVDHYGKTSSPNAVKLEFHDVLGAIRKQSLAYSAAAYDADGNGVLESFTNSDVDRNGVADKADKEWVRALATSFLAMLWYEQLPLGANQSCVAKLSTRS</sequence>
<reference evidence="1" key="1">
    <citation type="journal article" date="2020" name="Microorganisms">
        <title>Reliable Identification of Environmental Pseudomonas Isolates Using the rpoD Gene.</title>
        <authorList>
            <consortium name="The Broad Institute Genome Sequencing Platform"/>
            <person name="Girard L."/>
            <person name="Lood C."/>
            <person name="Rokni-Zadeh H."/>
            <person name="van Noort V."/>
            <person name="Lavigne R."/>
            <person name="De Mot R."/>
        </authorList>
    </citation>
    <scope>NUCLEOTIDE SEQUENCE [LARGE SCALE GENOMIC DNA]</scope>
    <source>
        <strain evidence="1">SWRI145</strain>
    </source>
</reference>
<evidence type="ECO:0000313" key="1">
    <source>
        <dbReference type="EMBL" id="MBC3293042.1"/>
    </source>
</evidence>
<dbReference type="EMBL" id="JABWQF010000009">
    <property type="protein sequence ID" value="MBC3293042.1"/>
    <property type="molecule type" value="Genomic_DNA"/>
</dbReference>
<dbReference type="KEGG" id="ptrt:HU722_0028010"/>
<dbReference type="AlphaFoldDB" id="A0A8I0CWR5"/>
<keyword evidence="3" id="KW-1185">Reference proteome</keyword>
<evidence type="ECO:0000313" key="3">
    <source>
        <dbReference type="Proteomes" id="UP000615613"/>
    </source>
</evidence>
<reference evidence="2" key="2">
    <citation type="submission" date="2021-06" db="EMBL/GenBank/DDBJ databases">
        <title>Updating the genus Pseudomonas: Description of 43 new species and partition of the Pseudomonas putida group.</title>
        <authorList>
            <person name="Girard L."/>
            <person name="Lood C."/>
            <person name="Vandamme P."/>
            <person name="Rokni-Zadeh H."/>
            <person name="van Noort V."/>
            <person name="Hofte M."/>
            <person name="Lavigne R."/>
            <person name="De Mot R."/>
        </authorList>
    </citation>
    <scope>NUCLEOTIDE SEQUENCE</scope>
    <source>
        <strain evidence="2">SWRI145</strain>
    </source>
</reference>